<comment type="caution">
    <text evidence="1">The sequence shown here is derived from an EMBL/GenBank/DDBJ whole genome shotgun (WGS) entry which is preliminary data.</text>
</comment>
<organism evidence="1 2">
    <name type="scientific">Neophaeococcomyces mojaviensis</name>
    <dbReference type="NCBI Taxonomy" id="3383035"/>
    <lineage>
        <taxon>Eukaryota</taxon>
        <taxon>Fungi</taxon>
        <taxon>Dikarya</taxon>
        <taxon>Ascomycota</taxon>
        <taxon>Pezizomycotina</taxon>
        <taxon>Eurotiomycetes</taxon>
        <taxon>Chaetothyriomycetidae</taxon>
        <taxon>Chaetothyriales</taxon>
        <taxon>Chaetothyriales incertae sedis</taxon>
        <taxon>Neophaeococcomyces</taxon>
    </lineage>
</organism>
<reference evidence="1" key="1">
    <citation type="submission" date="2022-10" db="EMBL/GenBank/DDBJ databases">
        <title>Culturing micro-colonial fungi from biological soil crusts in the Mojave desert and describing Neophaeococcomyces mojavensis, and introducing the new genera and species Taxawa tesnikishii.</title>
        <authorList>
            <person name="Kurbessoian T."/>
            <person name="Stajich J.E."/>
        </authorList>
    </citation>
    <scope>NUCLEOTIDE SEQUENCE</scope>
    <source>
        <strain evidence="1">JES_112</strain>
    </source>
</reference>
<name>A0ACC2ZWY3_9EURO</name>
<gene>
    <name evidence="1" type="ORF">H2198_008495</name>
</gene>
<feature type="non-terminal residue" evidence="1">
    <location>
        <position position="487"/>
    </location>
</feature>
<accession>A0ACC2ZWY3</accession>
<evidence type="ECO:0000313" key="2">
    <source>
        <dbReference type="Proteomes" id="UP001172386"/>
    </source>
</evidence>
<evidence type="ECO:0000313" key="1">
    <source>
        <dbReference type="EMBL" id="KAJ9652222.1"/>
    </source>
</evidence>
<dbReference type="EMBL" id="JAPDRQ010000209">
    <property type="protein sequence ID" value="KAJ9652222.1"/>
    <property type="molecule type" value="Genomic_DNA"/>
</dbReference>
<sequence>MPTSTSRMSKSALNRLGSEQTRGRFSKRYGDVVVESDAHLQQGDIITQDVNVNGELHLHVHSPVHLVSAAGGVIQFLDVSAKLKTVGDQLQLDFLCTRKEEVSKLLPLTTSLRLVILQLMHELTSSLTDGDDSRAAKDFRSLVASVGKHARYLHNNLERLTSELRSYLFSLKIIETKLKNITHAFSRNEGTDTQRQITTVVEEIGRKLPRLSCLWKKEKLDAKLHTLAPFRQELNARLRTLLNASFNTTSSSIRIAKGYGYESHRPTTKPSNDFVEVLSINKAVRSGLQNIAAILTKKNGESMTIMSRGHQQAFSRPEAYSNVIKYDLTQPSGEDSKADFQNPLIEDAPDFINQIRRRLYFREESDRRIEINDAHFKTFDWILQIAHDAPSSHFPKWLSSGRYLFWINGKAGSGKSTLMKHIWQQSNLQKFLKVWAGQRQLLIGSFFFWHAGQPLQKSYEGILRSLLHQVVEKRPDLTPVLFPRLSR</sequence>
<protein>
    <submittedName>
        <fullName evidence="1">Uncharacterized protein</fullName>
    </submittedName>
</protein>
<dbReference type="Proteomes" id="UP001172386">
    <property type="component" value="Unassembled WGS sequence"/>
</dbReference>
<keyword evidence="2" id="KW-1185">Reference proteome</keyword>
<proteinExistence type="predicted"/>